<dbReference type="AlphaFoldDB" id="A0A9D1L6J9"/>
<dbReference type="GO" id="GO:0000166">
    <property type="term" value="F:nucleotide binding"/>
    <property type="evidence" value="ECO:0007669"/>
    <property type="project" value="InterPro"/>
</dbReference>
<feature type="transmembrane region" description="Helical" evidence="2">
    <location>
        <begin position="78"/>
        <end position="106"/>
    </location>
</feature>
<keyword evidence="2" id="KW-0472">Membrane</keyword>
<organism evidence="3 4">
    <name type="scientific">Candidatus Fimisoma avicola</name>
    <dbReference type="NCBI Taxonomy" id="2840826"/>
    <lineage>
        <taxon>Bacteria</taxon>
        <taxon>Bacillati</taxon>
        <taxon>Bacillota</taxon>
        <taxon>Clostridia</taxon>
        <taxon>Eubacteriales</taxon>
        <taxon>Candidatus Fimisoma</taxon>
    </lineage>
</organism>
<dbReference type="Gene3D" id="3.40.50.1000">
    <property type="entry name" value="HAD superfamily/HAD-like"/>
    <property type="match status" value="1"/>
</dbReference>
<accession>A0A9D1L6J9</accession>
<feature type="transmembrane region" description="Helical" evidence="2">
    <location>
        <begin position="20"/>
        <end position="37"/>
    </location>
</feature>
<evidence type="ECO:0000256" key="1">
    <source>
        <dbReference type="ARBA" id="ARBA00022723"/>
    </source>
</evidence>
<dbReference type="GO" id="GO:0046872">
    <property type="term" value="F:metal ion binding"/>
    <property type="evidence" value="ECO:0007669"/>
    <property type="project" value="UniProtKB-KW"/>
</dbReference>
<comment type="caution">
    <text evidence="3">The sequence shown here is derived from an EMBL/GenBank/DDBJ whole genome shotgun (WGS) entry which is preliminary data.</text>
</comment>
<dbReference type="EMBL" id="DVMO01000006">
    <property type="protein sequence ID" value="HIU26844.1"/>
    <property type="molecule type" value="Genomic_DNA"/>
</dbReference>
<reference evidence="3" key="1">
    <citation type="submission" date="2020-10" db="EMBL/GenBank/DDBJ databases">
        <authorList>
            <person name="Gilroy R."/>
        </authorList>
    </citation>
    <scope>NUCLEOTIDE SEQUENCE</scope>
    <source>
        <strain evidence="3">11300</strain>
    </source>
</reference>
<sequence>MEKLKEMINMFREYPFAVNGARFVMTIVLTVLMYALSMPLPWKMALLAAAAAINYKMFLDCAAALSAKKADENLLPSLAVILSAAALAPGCGGAVLAAVSLSGLAADLIAPEKKKDSCRGFRPKGRWALIFAGAGLVVLLAWMIVTGVNGSIQWKQGLLHGAALMAAVCGADLVCEKKLAFRKALRQIRETGTKLRGSSDDDGTEETVKNIGKADTLILEQKNIVTLDERIVTEIWTFSHMDEQHILHLFNTAEDNRKGPAGKRIEISENGTRYIIGKPTQIKGAPRKDGHWPEAAERADMIRRMGRIPVLICDNEKILGMVSVEEKLNPTAAEAMTMIGAMGIGTVMFSENDRLTADSVGRKAGIGTVYSGQSRSSKRSLMADLEAQGKTVAFMGETPKAVIGMGAQVSMAIGPGGAADAEVPDNDLLRIEKLFKAGKKMAEKLKRVKRLSEIYDAAAALMLTGIMYLVSGSGADPLTGSLAFTGFIVIRLALSFW</sequence>
<evidence type="ECO:0000313" key="4">
    <source>
        <dbReference type="Proteomes" id="UP000824091"/>
    </source>
</evidence>
<dbReference type="PANTHER" id="PTHR46594">
    <property type="entry name" value="P-TYPE CATION-TRANSPORTING ATPASE"/>
    <property type="match status" value="1"/>
</dbReference>
<dbReference type="Proteomes" id="UP000824091">
    <property type="component" value="Unassembled WGS sequence"/>
</dbReference>
<keyword evidence="2" id="KW-0812">Transmembrane</keyword>
<evidence type="ECO:0000256" key="2">
    <source>
        <dbReference type="SAM" id="Phobius"/>
    </source>
</evidence>
<feature type="transmembrane region" description="Helical" evidence="2">
    <location>
        <begin position="127"/>
        <end position="145"/>
    </location>
</feature>
<evidence type="ECO:0000313" key="3">
    <source>
        <dbReference type="EMBL" id="HIU26844.1"/>
    </source>
</evidence>
<keyword evidence="2" id="KW-1133">Transmembrane helix</keyword>
<reference evidence="3" key="2">
    <citation type="journal article" date="2021" name="PeerJ">
        <title>Extensive microbial diversity within the chicken gut microbiome revealed by metagenomics and culture.</title>
        <authorList>
            <person name="Gilroy R."/>
            <person name="Ravi A."/>
            <person name="Getino M."/>
            <person name="Pursley I."/>
            <person name="Horton D.L."/>
            <person name="Alikhan N.F."/>
            <person name="Baker D."/>
            <person name="Gharbi K."/>
            <person name="Hall N."/>
            <person name="Watson M."/>
            <person name="Adriaenssens E.M."/>
            <person name="Foster-Nyarko E."/>
            <person name="Jarju S."/>
            <person name="Secka A."/>
            <person name="Antonio M."/>
            <person name="Oren A."/>
            <person name="Chaudhuri R.R."/>
            <person name="La Ragione R."/>
            <person name="Hildebrand F."/>
            <person name="Pallen M.J."/>
        </authorList>
    </citation>
    <scope>NUCLEOTIDE SEQUENCE</scope>
    <source>
        <strain evidence="3">11300</strain>
    </source>
</reference>
<dbReference type="InterPro" id="IPR036412">
    <property type="entry name" value="HAD-like_sf"/>
</dbReference>
<dbReference type="InterPro" id="IPR023299">
    <property type="entry name" value="ATPase_P-typ_cyto_dom_N"/>
</dbReference>
<name>A0A9D1L6J9_9FIRM</name>
<keyword evidence="1" id="KW-0479">Metal-binding</keyword>
<dbReference type="Pfam" id="PF00702">
    <property type="entry name" value="Hydrolase"/>
    <property type="match status" value="1"/>
</dbReference>
<gene>
    <name evidence="3" type="ORF">IAD16_00495</name>
</gene>
<proteinExistence type="predicted"/>
<dbReference type="InterPro" id="IPR023214">
    <property type="entry name" value="HAD_sf"/>
</dbReference>
<protein>
    <submittedName>
        <fullName evidence="3">Cation-translocating P-type ATPase</fullName>
    </submittedName>
</protein>
<dbReference type="PANTHER" id="PTHR46594:SF4">
    <property type="entry name" value="P-TYPE CATION-TRANSPORTING ATPASE"/>
    <property type="match status" value="1"/>
</dbReference>
<dbReference type="Gene3D" id="3.40.1110.10">
    <property type="entry name" value="Calcium-transporting ATPase, cytoplasmic domain N"/>
    <property type="match status" value="1"/>
</dbReference>
<dbReference type="SUPFAM" id="SSF56784">
    <property type="entry name" value="HAD-like"/>
    <property type="match status" value="1"/>
</dbReference>